<keyword evidence="2" id="KW-1185">Reference proteome</keyword>
<dbReference type="EMBL" id="BSYR01000022">
    <property type="protein sequence ID" value="GMI87240.1"/>
    <property type="molecule type" value="Genomic_DNA"/>
</dbReference>
<gene>
    <name evidence="1" type="ORF">HRI_002393300</name>
</gene>
<dbReference type="Gene3D" id="3.40.50.300">
    <property type="entry name" value="P-loop containing nucleotide triphosphate hydrolases"/>
    <property type="match status" value="1"/>
</dbReference>
<reference evidence="1" key="1">
    <citation type="submission" date="2023-05" db="EMBL/GenBank/DDBJ databases">
        <title>Genome and transcriptome analyses reveal genes involved in the formation of fine ridges on petal epidermal cells in Hibiscus trionum.</title>
        <authorList>
            <person name="Koshimizu S."/>
            <person name="Masuda S."/>
            <person name="Ishii T."/>
            <person name="Shirasu K."/>
            <person name="Hoshino A."/>
            <person name="Arita M."/>
        </authorList>
    </citation>
    <scope>NUCLEOTIDE SEQUENCE</scope>
    <source>
        <strain evidence="1">Hamamatsu line</strain>
    </source>
</reference>
<dbReference type="OrthoDB" id="1000263at2759"/>
<protein>
    <submittedName>
        <fullName evidence="1">ARABIDOPSIS THALIANA SULFOTRANSFERASE 4B, sulfotransferase 4B</fullName>
    </submittedName>
</protein>
<comment type="caution">
    <text evidence="1">The sequence shown here is derived from an EMBL/GenBank/DDBJ whole genome shotgun (WGS) entry which is preliminary data.</text>
</comment>
<accession>A0A9W7HZC4</accession>
<evidence type="ECO:0000313" key="1">
    <source>
        <dbReference type="EMBL" id="GMI87240.1"/>
    </source>
</evidence>
<dbReference type="Proteomes" id="UP001165190">
    <property type="component" value="Unassembled WGS sequence"/>
</dbReference>
<proteinExistence type="predicted"/>
<name>A0A9W7HZC4_HIBTR</name>
<dbReference type="AlphaFoldDB" id="A0A9W7HZC4"/>
<organism evidence="1 2">
    <name type="scientific">Hibiscus trionum</name>
    <name type="common">Flower of an hour</name>
    <dbReference type="NCBI Taxonomy" id="183268"/>
    <lineage>
        <taxon>Eukaryota</taxon>
        <taxon>Viridiplantae</taxon>
        <taxon>Streptophyta</taxon>
        <taxon>Embryophyta</taxon>
        <taxon>Tracheophyta</taxon>
        <taxon>Spermatophyta</taxon>
        <taxon>Magnoliopsida</taxon>
        <taxon>eudicotyledons</taxon>
        <taxon>Gunneridae</taxon>
        <taxon>Pentapetalae</taxon>
        <taxon>rosids</taxon>
        <taxon>malvids</taxon>
        <taxon>Malvales</taxon>
        <taxon>Malvaceae</taxon>
        <taxon>Malvoideae</taxon>
        <taxon>Hibiscus</taxon>
    </lineage>
</organism>
<dbReference type="InterPro" id="IPR027417">
    <property type="entry name" value="P-loop_NTPase"/>
</dbReference>
<sequence length="88" mass="9858">MAARSNFKAKDFDLILASSIKTGSTWFIAIIPTIINPNVRITNGDRDDDDNDPLLKHHPNELMPSLELQLFKVNPNPDLSGMPSPRLF</sequence>
<dbReference type="SUPFAM" id="SSF52540">
    <property type="entry name" value="P-loop containing nucleoside triphosphate hydrolases"/>
    <property type="match status" value="1"/>
</dbReference>
<evidence type="ECO:0000313" key="2">
    <source>
        <dbReference type="Proteomes" id="UP001165190"/>
    </source>
</evidence>